<dbReference type="CDD" id="cd10567">
    <property type="entry name" value="SWIB-MDM2_like"/>
    <property type="match status" value="2"/>
</dbReference>
<sequence>MASDDQIVKRIGEILATADLTTTTTAAIRRQLEQEFDIDLSGRKAFVREQVDLYLETHPVGEQQEQEAEDEVPEMGEDAEAAQDDEEASEDREEDELEEEGEMEEKPEQDSKRLQAKIDRAKRESLKQDKRKRASGGGYTKLCKLSEELEAVMGEKEMARTQVVKSLWAYIREHNLQDPGDKRKILCDGRLEAVFGTKCIDMFKMNKALNKHIWPVDSIVGEGGLEAKKPKLDSDDEGQSKSRKTKSEKKEAPHKDTGRGRGGGFVAPLPISDSLRDFLGTDESELPRSEVVKRMWAYIKEKNLQNPSDKRQILCDDKLKKLLGCETFLGFGMTKHLASHFLKNESAN</sequence>
<feature type="compositionally biased region" description="Basic and acidic residues" evidence="5">
    <location>
        <begin position="248"/>
        <end position="259"/>
    </location>
</feature>
<dbReference type="Pfam" id="PF02201">
    <property type="entry name" value="SWIB"/>
    <property type="match status" value="2"/>
</dbReference>
<evidence type="ECO:0000313" key="9">
    <source>
        <dbReference type="Proteomes" id="UP000825935"/>
    </source>
</evidence>
<evidence type="ECO:0000256" key="5">
    <source>
        <dbReference type="SAM" id="MobiDB-lite"/>
    </source>
</evidence>
<evidence type="ECO:0000313" key="8">
    <source>
        <dbReference type="EMBL" id="KAH7428166.1"/>
    </source>
</evidence>
<dbReference type="SMART" id="SM00151">
    <property type="entry name" value="SWIB"/>
    <property type="match status" value="2"/>
</dbReference>
<dbReference type="EMBL" id="CM035415">
    <property type="protein sequence ID" value="KAH7428166.1"/>
    <property type="molecule type" value="Genomic_DNA"/>
</dbReference>
<dbReference type="InterPro" id="IPR036885">
    <property type="entry name" value="SWIB_MDM2_dom_sf"/>
</dbReference>
<comment type="subcellular location">
    <subcellularLocation>
        <location evidence="1">Nucleus</location>
    </subcellularLocation>
</comment>
<evidence type="ECO:0000259" key="7">
    <source>
        <dbReference type="PROSITE" id="PS51998"/>
    </source>
</evidence>
<dbReference type="InterPro" id="IPR019835">
    <property type="entry name" value="SWIB_domain"/>
</dbReference>
<dbReference type="PROSITE" id="PS51925">
    <property type="entry name" value="SWIB_MDM2"/>
    <property type="match status" value="2"/>
</dbReference>
<dbReference type="GO" id="GO:0000500">
    <property type="term" value="C:RNA polymerase I upstream activating factor complex"/>
    <property type="evidence" value="ECO:0007669"/>
    <property type="project" value="UniProtKB-ARBA"/>
</dbReference>
<dbReference type="Gene3D" id="1.10.10.60">
    <property type="entry name" value="Homeodomain-like"/>
    <property type="match status" value="1"/>
</dbReference>
<keyword evidence="2" id="KW-0805">Transcription regulation</keyword>
<feature type="domain" description="DM2" evidence="6">
    <location>
        <begin position="264"/>
        <end position="343"/>
    </location>
</feature>
<evidence type="ECO:0000256" key="2">
    <source>
        <dbReference type="ARBA" id="ARBA00023015"/>
    </source>
</evidence>
<protein>
    <recommendedName>
        <fullName evidence="10">Upstream activation factor subunit spp27</fullName>
    </recommendedName>
</protein>
<keyword evidence="4" id="KW-0539">Nucleus</keyword>
<dbReference type="Proteomes" id="UP000825935">
    <property type="component" value="Chromosome 10"/>
</dbReference>
<feature type="region of interest" description="Disordered" evidence="5">
    <location>
        <begin position="56"/>
        <end position="137"/>
    </location>
</feature>
<evidence type="ECO:0000259" key="6">
    <source>
        <dbReference type="PROSITE" id="PS51925"/>
    </source>
</evidence>
<dbReference type="SUPFAM" id="SSF109715">
    <property type="entry name" value="DEK C-terminal domain"/>
    <property type="match status" value="1"/>
</dbReference>
<evidence type="ECO:0000256" key="4">
    <source>
        <dbReference type="ARBA" id="ARBA00023242"/>
    </source>
</evidence>
<keyword evidence="9" id="KW-1185">Reference proteome</keyword>
<reference evidence="8" key="1">
    <citation type="submission" date="2021-08" db="EMBL/GenBank/DDBJ databases">
        <title>WGS assembly of Ceratopteris richardii.</title>
        <authorList>
            <person name="Marchant D.B."/>
            <person name="Chen G."/>
            <person name="Jenkins J."/>
            <person name="Shu S."/>
            <person name="Leebens-Mack J."/>
            <person name="Grimwood J."/>
            <person name="Schmutz J."/>
            <person name="Soltis P."/>
            <person name="Soltis D."/>
            <person name="Chen Z.-H."/>
        </authorList>
    </citation>
    <scope>NUCLEOTIDE SEQUENCE</scope>
    <source>
        <strain evidence="8">Whitten #5841</strain>
        <tissue evidence="8">Leaf</tissue>
    </source>
</reference>
<evidence type="ECO:0008006" key="10">
    <source>
        <dbReference type="Google" id="ProtNLM"/>
    </source>
</evidence>
<keyword evidence="3" id="KW-0804">Transcription</keyword>
<dbReference type="SUPFAM" id="SSF47592">
    <property type="entry name" value="SWIB/MDM2 domain"/>
    <property type="match status" value="2"/>
</dbReference>
<accession>A0A8T2U2N7</accession>
<dbReference type="OMA" id="HVNSIDM"/>
<organism evidence="8 9">
    <name type="scientific">Ceratopteris richardii</name>
    <name type="common">Triangle waterfern</name>
    <dbReference type="NCBI Taxonomy" id="49495"/>
    <lineage>
        <taxon>Eukaryota</taxon>
        <taxon>Viridiplantae</taxon>
        <taxon>Streptophyta</taxon>
        <taxon>Embryophyta</taxon>
        <taxon>Tracheophyta</taxon>
        <taxon>Polypodiopsida</taxon>
        <taxon>Polypodiidae</taxon>
        <taxon>Polypodiales</taxon>
        <taxon>Pteridineae</taxon>
        <taxon>Pteridaceae</taxon>
        <taxon>Parkerioideae</taxon>
        <taxon>Ceratopteris</taxon>
    </lineage>
</organism>
<dbReference type="Pfam" id="PF08766">
    <property type="entry name" value="DEK_C"/>
    <property type="match status" value="1"/>
</dbReference>
<evidence type="ECO:0000256" key="1">
    <source>
        <dbReference type="ARBA" id="ARBA00004123"/>
    </source>
</evidence>
<feature type="domain" description="DEK-C" evidence="7">
    <location>
        <begin position="1"/>
        <end position="56"/>
    </location>
</feature>
<proteinExistence type="predicted"/>
<dbReference type="AlphaFoldDB" id="A0A8T2U2N7"/>
<gene>
    <name evidence="8" type="ORF">KP509_10G078400</name>
</gene>
<evidence type="ECO:0000256" key="3">
    <source>
        <dbReference type="ARBA" id="ARBA00023163"/>
    </source>
</evidence>
<name>A0A8T2U2N7_CERRI</name>
<dbReference type="PROSITE" id="PS51998">
    <property type="entry name" value="DEK_C"/>
    <property type="match status" value="1"/>
</dbReference>
<dbReference type="InterPro" id="IPR003121">
    <property type="entry name" value="SWIB_MDM2_domain"/>
</dbReference>
<dbReference type="OrthoDB" id="10251073at2759"/>
<dbReference type="GO" id="GO:0001181">
    <property type="term" value="F:RNA polymerase I general transcription initiation factor activity"/>
    <property type="evidence" value="ECO:0007669"/>
    <property type="project" value="UniProtKB-ARBA"/>
</dbReference>
<feature type="domain" description="DM2" evidence="6">
    <location>
        <begin position="138"/>
        <end position="215"/>
    </location>
</feature>
<dbReference type="FunFam" id="1.10.245.10:FF:000004">
    <property type="entry name" value="Upstream activation factor subunit"/>
    <property type="match status" value="1"/>
</dbReference>
<dbReference type="Gene3D" id="1.10.245.10">
    <property type="entry name" value="SWIB/MDM2 domain"/>
    <property type="match status" value="2"/>
</dbReference>
<dbReference type="PANTHER" id="PTHR13844">
    <property type="entry name" value="SWI/SNF-RELATED MATRIX-ASSOCIATED ACTIN-DEPENDENT REGULATOR OF CHROMATIN SUBFAMILY D"/>
    <property type="match status" value="1"/>
</dbReference>
<feature type="region of interest" description="Disordered" evidence="5">
    <location>
        <begin position="225"/>
        <end position="267"/>
    </location>
</feature>
<comment type="caution">
    <text evidence="8">The sequence shown here is derived from an EMBL/GenBank/DDBJ whole genome shotgun (WGS) entry which is preliminary data.</text>
</comment>
<dbReference type="EMBL" id="CM035415">
    <property type="protein sequence ID" value="KAH7428167.1"/>
    <property type="molecule type" value="Genomic_DNA"/>
</dbReference>
<feature type="compositionally biased region" description="Basic and acidic residues" evidence="5">
    <location>
        <begin position="104"/>
        <end position="128"/>
    </location>
</feature>
<feature type="compositionally biased region" description="Acidic residues" evidence="5">
    <location>
        <begin position="64"/>
        <end position="103"/>
    </location>
</feature>
<dbReference type="InterPro" id="IPR014876">
    <property type="entry name" value="DEK_C"/>
</dbReference>